<dbReference type="InterPro" id="IPR052044">
    <property type="entry name" value="PKS_Associated_Protein"/>
</dbReference>
<dbReference type="PANTHER" id="PTHR36114:SF1">
    <property type="entry name" value="16.7 KDA PROTEIN IN WHIE LOCUS"/>
    <property type="match status" value="1"/>
</dbReference>
<dbReference type="PANTHER" id="PTHR36114">
    <property type="entry name" value="16.7 KDA PROTEIN IN WHIE LOCUS"/>
    <property type="match status" value="1"/>
</dbReference>
<evidence type="ECO:0000259" key="1">
    <source>
        <dbReference type="Pfam" id="PF07883"/>
    </source>
</evidence>
<sequence length="129" mass="14322">MTKPSANIDTVLGSFQERWSPRILTQVNDWDVRLAKLEGTFVWHSHPDTDELFIVLDGTLDIHLRESGTETAVHLRRHDVFVVPRGTEHCPESPQGATVMLFEPTGTLSTGDHEGEIPDHITSTTGLPA</sequence>
<dbReference type="Gene3D" id="2.60.120.10">
    <property type="entry name" value="Jelly Rolls"/>
    <property type="match status" value="1"/>
</dbReference>
<dbReference type="EMBL" id="RSAA01000007">
    <property type="protein sequence ID" value="RRO18253.1"/>
    <property type="molecule type" value="Genomic_DNA"/>
</dbReference>
<comment type="caution">
    <text evidence="2">The sequence shown here is derived from an EMBL/GenBank/DDBJ whole genome shotgun (WGS) entry which is preliminary data.</text>
</comment>
<dbReference type="AlphaFoldDB" id="A0A3R8QD31"/>
<proteinExistence type="predicted"/>
<protein>
    <submittedName>
        <fullName evidence="2">Cupin domain-containing protein</fullName>
    </submittedName>
</protein>
<gene>
    <name evidence="2" type="ORF">EIL87_08440</name>
</gene>
<evidence type="ECO:0000313" key="2">
    <source>
        <dbReference type="EMBL" id="RRO18253.1"/>
    </source>
</evidence>
<dbReference type="InterPro" id="IPR011051">
    <property type="entry name" value="RmlC_Cupin_sf"/>
</dbReference>
<evidence type="ECO:0000313" key="3">
    <source>
        <dbReference type="Proteomes" id="UP000274515"/>
    </source>
</evidence>
<keyword evidence="3" id="KW-1185">Reference proteome</keyword>
<dbReference type="Proteomes" id="UP000274515">
    <property type="component" value="Unassembled WGS sequence"/>
</dbReference>
<dbReference type="InterPro" id="IPR013096">
    <property type="entry name" value="Cupin_2"/>
</dbReference>
<feature type="domain" description="Cupin type-2" evidence="1">
    <location>
        <begin position="33"/>
        <end position="99"/>
    </location>
</feature>
<organism evidence="2 3">
    <name type="scientific">Saccharopolyspora rhizosphaerae</name>
    <dbReference type="NCBI Taxonomy" id="2492662"/>
    <lineage>
        <taxon>Bacteria</taxon>
        <taxon>Bacillati</taxon>
        <taxon>Actinomycetota</taxon>
        <taxon>Actinomycetes</taxon>
        <taxon>Pseudonocardiales</taxon>
        <taxon>Pseudonocardiaceae</taxon>
        <taxon>Saccharopolyspora</taxon>
    </lineage>
</organism>
<dbReference type="OrthoDB" id="9794183at2"/>
<dbReference type="InterPro" id="IPR014710">
    <property type="entry name" value="RmlC-like_jellyroll"/>
</dbReference>
<dbReference type="RefSeq" id="WP_125089603.1">
    <property type="nucleotide sequence ID" value="NZ_RSAA01000007.1"/>
</dbReference>
<accession>A0A3R8QD31</accession>
<reference evidence="2 3" key="1">
    <citation type="submission" date="2018-11" db="EMBL/GenBank/DDBJ databases">
        <title>Saccharopolyspora rhizosphaerae sp. nov., an actinomycete isolated from rhizosphere soil in Thailand.</title>
        <authorList>
            <person name="Intra B."/>
            <person name="Euanorasetr J."/>
            <person name="Take A."/>
            <person name="Inahashi Y."/>
            <person name="Mori M."/>
            <person name="Panbangred W."/>
            <person name="Matsumoto A."/>
        </authorList>
    </citation>
    <scope>NUCLEOTIDE SEQUENCE [LARGE SCALE GENOMIC DNA]</scope>
    <source>
        <strain evidence="2 3">H219</strain>
    </source>
</reference>
<dbReference type="SUPFAM" id="SSF51182">
    <property type="entry name" value="RmlC-like cupins"/>
    <property type="match status" value="1"/>
</dbReference>
<name>A0A3R8QD31_9PSEU</name>
<dbReference type="Pfam" id="PF07883">
    <property type="entry name" value="Cupin_2"/>
    <property type="match status" value="1"/>
</dbReference>
<dbReference type="CDD" id="cd02226">
    <property type="entry name" value="cupin_YdbB-like"/>
    <property type="match status" value="1"/>
</dbReference>